<comment type="similarity">
    <text evidence="3">Belongs to the binding-protein-dependent transport system permease family. HisMQ subfamily.</text>
</comment>
<keyword evidence="4 10" id="KW-0813">Transport</keyword>
<dbReference type="NCBIfam" id="TIGR01726">
    <property type="entry name" value="HEQRo_perm_3TM"/>
    <property type="match status" value="1"/>
</dbReference>
<comment type="caution">
    <text evidence="12">The sequence shown here is derived from an EMBL/GenBank/DDBJ whole genome shotgun (WGS) entry which is preliminary data.</text>
</comment>
<evidence type="ECO:0000313" key="13">
    <source>
        <dbReference type="Proteomes" id="UP000781958"/>
    </source>
</evidence>
<dbReference type="PANTHER" id="PTHR30614:SF20">
    <property type="entry name" value="GLUTAMINE TRANSPORT SYSTEM PERMEASE PROTEIN GLNP"/>
    <property type="match status" value="1"/>
</dbReference>
<evidence type="ECO:0000256" key="8">
    <source>
        <dbReference type="ARBA" id="ARBA00022989"/>
    </source>
</evidence>
<evidence type="ECO:0000256" key="6">
    <source>
        <dbReference type="ARBA" id="ARBA00022692"/>
    </source>
</evidence>
<keyword evidence="7" id="KW-0029">Amino-acid transport</keyword>
<comment type="subcellular location">
    <subcellularLocation>
        <location evidence="2">Cell inner membrane</location>
        <topology evidence="2">Multi-pass membrane protein</topology>
    </subcellularLocation>
    <subcellularLocation>
        <location evidence="10">Cell membrane</location>
        <topology evidence="10">Multi-pass membrane protein</topology>
    </subcellularLocation>
</comment>
<keyword evidence="9 10" id="KW-0472">Membrane</keyword>
<keyword evidence="13" id="KW-1185">Reference proteome</keyword>
<name>A0ABS4SM10_9PROT</name>
<evidence type="ECO:0000256" key="10">
    <source>
        <dbReference type="RuleBase" id="RU363032"/>
    </source>
</evidence>
<evidence type="ECO:0000256" key="3">
    <source>
        <dbReference type="ARBA" id="ARBA00010072"/>
    </source>
</evidence>
<keyword evidence="6 10" id="KW-0812">Transmembrane</keyword>
<dbReference type="Pfam" id="PF00528">
    <property type="entry name" value="BPD_transp_1"/>
    <property type="match status" value="1"/>
</dbReference>
<evidence type="ECO:0000256" key="4">
    <source>
        <dbReference type="ARBA" id="ARBA00022448"/>
    </source>
</evidence>
<dbReference type="PANTHER" id="PTHR30614">
    <property type="entry name" value="MEMBRANE COMPONENT OF AMINO ACID ABC TRANSPORTER"/>
    <property type="match status" value="1"/>
</dbReference>
<feature type="domain" description="ABC transmembrane type-1" evidence="11">
    <location>
        <begin position="21"/>
        <end position="210"/>
    </location>
</feature>
<dbReference type="RefSeq" id="WP_209767189.1">
    <property type="nucleotide sequence ID" value="NZ_JAGINP010000010.1"/>
</dbReference>
<dbReference type="SUPFAM" id="SSF161098">
    <property type="entry name" value="MetI-like"/>
    <property type="match status" value="1"/>
</dbReference>
<evidence type="ECO:0000256" key="7">
    <source>
        <dbReference type="ARBA" id="ARBA00022970"/>
    </source>
</evidence>
<evidence type="ECO:0000256" key="9">
    <source>
        <dbReference type="ARBA" id="ARBA00023136"/>
    </source>
</evidence>
<keyword evidence="8 10" id="KW-1133">Transmembrane helix</keyword>
<reference evidence="12 13" key="1">
    <citation type="submission" date="2021-03" db="EMBL/GenBank/DDBJ databases">
        <title>Genomic Encyclopedia of Type Strains, Phase III (KMG-III): the genomes of soil and plant-associated and newly described type strains.</title>
        <authorList>
            <person name="Whitman W."/>
        </authorList>
    </citation>
    <scope>NUCLEOTIDE SEQUENCE [LARGE SCALE GENOMIC DNA]</scope>
    <source>
        <strain evidence="12 13">IMMIB AFH-6</strain>
    </source>
</reference>
<protein>
    <submittedName>
        <fullName evidence="12">His/Glu/Gln/Arg/opine family amino acid ABC transporter permease subunit</fullName>
    </submittedName>
</protein>
<organism evidence="12 13">
    <name type="scientific">Azospirillum rugosum</name>
    <dbReference type="NCBI Taxonomy" id="416170"/>
    <lineage>
        <taxon>Bacteria</taxon>
        <taxon>Pseudomonadati</taxon>
        <taxon>Pseudomonadota</taxon>
        <taxon>Alphaproteobacteria</taxon>
        <taxon>Rhodospirillales</taxon>
        <taxon>Azospirillaceae</taxon>
        <taxon>Azospirillum</taxon>
    </lineage>
</organism>
<evidence type="ECO:0000256" key="1">
    <source>
        <dbReference type="ARBA" id="ARBA00003159"/>
    </source>
</evidence>
<dbReference type="CDD" id="cd06261">
    <property type="entry name" value="TM_PBP2"/>
    <property type="match status" value="1"/>
</dbReference>
<dbReference type="InterPro" id="IPR000515">
    <property type="entry name" value="MetI-like"/>
</dbReference>
<dbReference type="EMBL" id="JAGINP010000010">
    <property type="protein sequence ID" value="MBP2293269.1"/>
    <property type="molecule type" value="Genomic_DNA"/>
</dbReference>
<evidence type="ECO:0000313" key="12">
    <source>
        <dbReference type="EMBL" id="MBP2293269.1"/>
    </source>
</evidence>
<evidence type="ECO:0000256" key="2">
    <source>
        <dbReference type="ARBA" id="ARBA00004429"/>
    </source>
</evidence>
<proteinExistence type="inferred from homology"/>
<evidence type="ECO:0000259" key="11">
    <source>
        <dbReference type="PROSITE" id="PS50928"/>
    </source>
</evidence>
<accession>A0ABS4SM10</accession>
<gene>
    <name evidence="12" type="ORF">J2851_003052</name>
</gene>
<feature type="transmembrane region" description="Helical" evidence="10">
    <location>
        <begin position="16"/>
        <end position="44"/>
    </location>
</feature>
<dbReference type="InterPro" id="IPR035906">
    <property type="entry name" value="MetI-like_sf"/>
</dbReference>
<evidence type="ECO:0000256" key="5">
    <source>
        <dbReference type="ARBA" id="ARBA00022475"/>
    </source>
</evidence>
<dbReference type="InterPro" id="IPR043429">
    <property type="entry name" value="ArtM/GltK/GlnP/TcyL/YhdX-like"/>
</dbReference>
<sequence>MDYAFNWRVVWQNWDFLISGITLTLGVTAASLSCAIVIGLAVGLMRLSKKGLLRRLAMAYVEIFRNTPALVQLIWVYYCLPVLVGINLDATSACIVALSTNGAAYVAEIFRAGIQGVPPGQVEAARSIGMSYGETMRKIILPQATRKMIPPFVNEAVSLLKYSSLVSVLGVSDLTYQAQVLSTTTFRPIEIFTFIGVVYFLVCWMMSSAAQVLERRLAVSDR</sequence>
<feature type="transmembrane region" description="Helical" evidence="10">
    <location>
        <begin position="191"/>
        <end position="213"/>
    </location>
</feature>
<dbReference type="PROSITE" id="PS50928">
    <property type="entry name" value="ABC_TM1"/>
    <property type="match status" value="1"/>
</dbReference>
<dbReference type="InterPro" id="IPR010065">
    <property type="entry name" value="AA_ABC_transptr_permease_3TM"/>
</dbReference>
<feature type="transmembrane region" description="Helical" evidence="10">
    <location>
        <begin position="56"/>
        <end position="78"/>
    </location>
</feature>
<dbReference type="Gene3D" id="1.10.3720.10">
    <property type="entry name" value="MetI-like"/>
    <property type="match status" value="1"/>
</dbReference>
<dbReference type="Proteomes" id="UP000781958">
    <property type="component" value="Unassembled WGS sequence"/>
</dbReference>
<comment type="function">
    <text evidence="1">Part of the binding-protein-dependent transport system for glutamine; probably responsible for the translocation of the substrate across the membrane.</text>
</comment>
<keyword evidence="5" id="KW-1003">Cell membrane</keyword>